<comment type="caution">
    <text evidence="1">The sequence shown here is derived from an EMBL/GenBank/DDBJ whole genome shotgun (WGS) entry which is preliminary data.</text>
</comment>
<sequence length="183" mass="19624">MAIVEIWWGSTNYGPNPGLKVELGPAGYALQGNLGADKPATIVAHYAVGADRMKFGNPRCASQPTALFSGTLTAKTGDSLIGDGDPRIKVTHVLRQKLYLGGKFVGESSRSHEVVDVVGDNKTKTVNLTPLGFDPVVFSAVPNTELRVELTVELDPWYHKTRLGGASYSALLQLPQWGLIHGI</sequence>
<name>A0ABT5B794_9BACT</name>
<accession>A0ABT5B794</accession>
<organism evidence="1 2">
    <name type="scientific">Nannocystis radixulma</name>
    <dbReference type="NCBI Taxonomy" id="2995305"/>
    <lineage>
        <taxon>Bacteria</taxon>
        <taxon>Pseudomonadati</taxon>
        <taxon>Myxococcota</taxon>
        <taxon>Polyangia</taxon>
        <taxon>Nannocystales</taxon>
        <taxon>Nannocystaceae</taxon>
        <taxon>Nannocystis</taxon>
    </lineage>
</organism>
<dbReference type="Proteomes" id="UP001217838">
    <property type="component" value="Unassembled WGS sequence"/>
</dbReference>
<proteinExistence type="predicted"/>
<evidence type="ECO:0000313" key="1">
    <source>
        <dbReference type="EMBL" id="MDC0669988.1"/>
    </source>
</evidence>
<protein>
    <submittedName>
        <fullName evidence="1">Uncharacterized protein</fullName>
    </submittedName>
</protein>
<gene>
    <name evidence="1" type="ORF">POL58_19705</name>
</gene>
<dbReference type="EMBL" id="JAQNDN010000010">
    <property type="protein sequence ID" value="MDC0669988.1"/>
    <property type="molecule type" value="Genomic_DNA"/>
</dbReference>
<keyword evidence="2" id="KW-1185">Reference proteome</keyword>
<reference evidence="1 2" key="1">
    <citation type="submission" date="2022-11" db="EMBL/GenBank/DDBJ databases">
        <title>Minimal conservation of predation-associated metabolite biosynthetic gene clusters underscores biosynthetic potential of Myxococcota including descriptions for ten novel species: Archangium lansinium sp. nov., Myxococcus landrumus sp. nov., Nannocystis bai.</title>
        <authorList>
            <person name="Ahearne A."/>
            <person name="Stevens C."/>
            <person name="Dowd S."/>
        </authorList>
    </citation>
    <scope>NUCLEOTIDE SEQUENCE [LARGE SCALE GENOMIC DNA]</scope>
    <source>
        <strain evidence="1 2">NCELM</strain>
    </source>
</reference>
<evidence type="ECO:0000313" key="2">
    <source>
        <dbReference type="Proteomes" id="UP001217838"/>
    </source>
</evidence>
<dbReference type="RefSeq" id="WP_271999795.1">
    <property type="nucleotide sequence ID" value="NZ_JAQNDN010000010.1"/>
</dbReference>